<evidence type="ECO:0000259" key="12">
    <source>
        <dbReference type="Pfam" id="PF26002"/>
    </source>
</evidence>
<dbReference type="InterPro" id="IPR058781">
    <property type="entry name" value="HH_AprE-like"/>
</dbReference>
<dbReference type="Gene3D" id="2.40.50.100">
    <property type="match status" value="1"/>
</dbReference>
<dbReference type="InterPro" id="IPR058982">
    <property type="entry name" value="Beta-barrel_AprE"/>
</dbReference>
<feature type="domain" description="AprE-like beta-barrel" evidence="12">
    <location>
        <begin position="299"/>
        <end position="391"/>
    </location>
</feature>
<evidence type="ECO:0000256" key="2">
    <source>
        <dbReference type="ARBA" id="ARBA00009477"/>
    </source>
</evidence>
<dbReference type="Gene3D" id="2.40.30.170">
    <property type="match status" value="1"/>
</dbReference>
<accession>A0A2S9JP49</accession>
<evidence type="ECO:0000256" key="6">
    <source>
        <dbReference type="ARBA" id="ARBA00022692"/>
    </source>
</evidence>
<dbReference type="PRINTS" id="PR01490">
    <property type="entry name" value="RTXTOXIND"/>
</dbReference>
<evidence type="ECO:0000256" key="1">
    <source>
        <dbReference type="ARBA" id="ARBA00004377"/>
    </source>
</evidence>
<feature type="domain" description="AprE-like long alpha-helical hairpin" evidence="11">
    <location>
        <begin position="67"/>
        <end position="256"/>
    </location>
</feature>
<comment type="subcellular location">
    <subcellularLocation>
        <location evidence="1 9">Cell inner membrane</location>
        <topology evidence="1 9">Single-pass membrane protein</topology>
    </subcellularLocation>
</comment>
<evidence type="ECO:0000313" key="13">
    <source>
        <dbReference type="EMBL" id="PRD55013.1"/>
    </source>
</evidence>
<evidence type="ECO:0000256" key="7">
    <source>
        <dbReference type="ARBA" id="ARBA00022989"/>
    </source>
</evidence>
<evidence type="ECO:0000256" key="10">
    <source>
        <dbReference type="SAM" id="Coils"/>
    </source>
</evidence>
<dbReference type="InterPro" id="IPR050739">
    <property type="entry name" value="MFP"/>
</dbReference>
<dbReference type="Pfam" id="PF26002">
    <property type="entry name" value="Beta-barrel_AprE"/>
    <property type="match status" value="1"/>
</dbReference>
<keyword evidence="10" id="KW-0175">Coiled coil</keyword>
<keyword evidence="8" id="KW-0472">Membrane</keyword>
<evidence type="ECO:0000256" key="3">
    <source>
        <dbReference type="ARBA" id="ARBA00022448"/>
    </source>
</evidence>
<organism evidence="13 14">
    <name type="scientific">Phyllobacterium myrsinacearum</name>
    <dbReference type="NCBI Taxonomy" id="28101"/>
    <lineage>
        <taxon>Bacteria</taxon>
        <taxon>Pseudomonadati</taxon>
        <taxon>Pseudomonadota</taxon>
        <taxon>Alphaproteobacteria</taxon>
        <taxon>Hyphomicrobiales</taxon>
        <taxon>Phyllobacteriaceae</taxon>
        <taxon>Phyllobacterium</taxon>
    </lineage>
</organism>
<evidence type="ECO:0000313" key="14">
    <source>
        <dbReference type="Proteomes" id="UP000238563"/>
    </source>
</evidence>
<gene>
    <name evidence="13" type="ORF">C5750_07400</name>
</gene>
<name>A0A2S9JP49_9HYPH</name>
<dbReference type="PANTHER" id="PTHR30386:SF17">
    <property type="entry name" value="ALKALINE PROTEASE SECRETION PROTEIN APRE"/>
    <property type="match status" value="1"/>
</dbReference>
<keyword evidence="4 9" id="KW-1003">Cell membrane</keyword>
<dbReference type="EMBL" id="PVBT01000002">
    <property type="protein sequence ID" value="PRD55013.1"/>
    <property type="molecule type" value="Genomic_DNA"/>
</dbReference>
<evidence type="ECO:0000256" key="8">
    <source>
        <dbReference type="ARBA" id="ARBA00023136"/>
    </source>
</evidence>
<protein>
    <recommendedName>
        <fullName evidence="9">Membrane fusion protein (MFP) family protein</fullName>
    </recommendedName>
</protein>
<dbReference type="Proteomes" id="UP000238563">
    <property type="component" value="Unassembled WGS sequence"/>
</dbReference>
<dbReference type="GO" id="GO:0015031">
    <property type="term" value="P:protein transport"/>
    <property type="evidence" value="ECO:0007669"/>
    <property type="project" value="InterPro"/>
</dbReference>
<keyword evidence="6" id="KW-0812">Transmembrane</keyword>
<evidence type="ECO:0000259" key="11">
    <source>
        <dbReference type="Pfam" id="PF25994"/>
    </source>
</evidence>
<evidence type="ECO:0000256" key="9">
    <source>
        <dbReference type="RuleBase" id="RU365093"/>
    </source>
</evidence>
<dbReference type="OrthoDB" id="9810980at2"/>
<comment type="caution">
    <text evidence="13">The sequence shown here is derived from an EMBL/GenBank/DDBJ whole genome shotgun (WGS) entry which is preliminary data.</text>
</comment>
<keyword evidence="3 9" id="KW-0813">Transport</keyword>
<dbReference type="Pfam" id="PF25994">
    <property type="entry name" value="HH_AprE"/>
    <property type="match status" value="1"/>
</dbReference>
<keyword evidence="5 9" id="KW-0997">Cell inner membrane</keyword>
<comment type="similarity">
    <text evidence="2 9">Belongs to the membrane fusion protein (MFP) (TC 8.A.1) family.</text>
</comment>
<feature type="coiled-coil region" evidence="10">
    <location>
        <begin position="128"/>
        <end position="176"/>
    </location>
</feature>
<evidence type="ECO:0000256" key="5">
    <source>
        <dbReference type="ARBA" id="ARBA00022519"/>
    </source>
</evidence>
<dbReference type="AlphaFoldDB" id="A0A2S9JP49"/>
<evidence type="ECO:0000256" key="4">
    <source>
        <dbReference type="ARBA" id="ARBA00022475"/>
    </source>
</evidence>
<keyword evidence="14" id="KW-1185">Reference proteome</keyword>
<dbReference type="InterPro" id="IPR010129">
    <property type="entry name" value="T1SS_HlyD"/>
</dbReference>
<dbReference type="NCBIfam" id="TIGR01843">
    <property type="entry name" value="type_I_hlyD"/>
    <property type="match status" value="1"/>
</dbReference>
<reference evidence="13 14" key="1">
    <citation type="submission" date="2018-02" db="EMBL/GenBank/DDBJ databases">
        <title>The draft genome of Phyllobacterium myrsinacearum DSM5892.</title>
        <authorList>
            <person name="Li L."/>
            <person name="Liu L."/>
            <person name="Zhang X."/>
            <person name="Wang T."/>
        </authorList>
    </citation>
    <scope>NUCLEOTIDE SEQUENCE [LARGE SCALE GENOMIC DNA]</scope>
    <source>
        <strain evidence="13 14">DSM 5892</strain>
    </source>
</reference>
<dbReference type="PANTHER" id="PTHR30386">
    <property type="entry name" value="MEMBRANE FUSION SUBUNIT OF EMRAB-TOLC MULTIDRUG EFFLUX PUMP"/>
    <property type="match status" value="1"/>
</dbReference>
<dbReference type="GO" id="GO:0005886">
    <property type="term" value="C:plasma membrane"/>
    <property type="evidence" value="ECO:0007669"/>
    <property type="project" value="UniProtKB-SubCell"/>
</dbReference>
<sequence>MFLSVGLWAVTVRIAGAVIAPGVMAVESSLKKVQHPTGGVIGELNVNDGSVVHAGDVLLRLDATTTRAKLNVVARKLDELDGRHARLAAERDSESLVPIPASFRNRSTTEPHLREIMSDEQHLFTARLEALAGQKAQLNERIEQYTKEIEGLDAQILSADSQLDLVKKELKDLNELYVKRLVPASRWIALQREAVRLDGEKGRLLASIAESKGKIAETRLQIIQLDQNRRTEVVNELRDVDAQYGELVERNVAAADDLKRIDIRAPQDGIVHQLAVHTVGGVVGPGETLMYIVPTADVLTVEARVAPKDIDQVEVGQQAIVRLVAFNQRTTPELVGQITRVSADITEGKPAERTQQPYYEVRMELAASEIDRLGGLKLRPGMPAEIHIQTESRTALSYLIKPVADQIARAFREQ</sequence>
<keyword evidence="7" id="KW-1133">Transmembrane helix</keyword>
<proteinExistence type="inferred from homology"/>